<keyword evidence="2" id="KW-1185">Reference proteome</keyword>
<dbReference type="KEGG" id="ccoe:CETAM_09550"/>
<evidence type="ECO:0000313" key="1">
    <source>
        <dbReference type="EMBL" id="QGU05159.1"/>
    </source>
</evidence>
<dbReference type="EMBL" id="CP046453">
    <property type="protein sequence ID" value="QGU05159.1"/>
    <property type="molecule type" value="Genomic_DNA"/>
</dbReference>
<name>A0A6B8VQ28_9CORY</name>
<organism evidence="1 2">
    <name type="scientific">Corynebacterium comes</name>
    <dbReference type="NCBI Taxonomy" id="2675218"/>
    <lineage>
        <taxon>Bacteria</taxon>
        <taxon>Bacillati</taxon>
        <taxon>Actinomycetota</taxon>
        <taxon>Actinomycetes</taxon>
        <taxon>Mycobacteriales</taxon>
        <taxon>Corynebacteriaceae</taxon>
        <taxon>Corynebacterium</taxon>
    </lineage>
</organism>
<proteinExistence type="predicted"/>
<evidence type="ECO:0000313" key="2">
    <source>
        <dbReference type="Proteomes" id="UP000425178"/>
    </source>
</evidence>
<reference evidence="1 2" key="1">
    <citation type="journal article" date="2021" name="Int. J. Syst. Evol. Microbiol.">
        <title>Classification of three corynebacterial strains isolated from a small paddock in North Rhine-Westphalia: proposal of &lt;i&gt;Corynebacterium kalinowskii&lt;/i&gt; sp. nov., &lt;i&gt;Corynebacterium comes&lt;/i&gt; sp. nov. and &lt;i&gt;Corynebacterium occultum&lt;/i&gt; sp. nov.</title>
        <authorList>
            <person name="Schaffert L."/>
            <person name="Ruwe M."/>
            <person name="Milse J."/>
            <person name="Hanuschka K."/>
            <person name="Ortseifen V."/>
            <person name="Droste J."/>
            <person name="Brandt D."/>
            <person name="Schl L."/>
            <person name="Kutter Y."/>
            <person name="Vinke S."/>
            <person name="Vieh P."/>
            <person name="Jacob L."/>
            <person name="L N.C."/>
            <person name="Schulte-Berndt E."/>
            <person name="Hain C."/>
            <person name="Linder M."/>
            <person name="Schmidt P."/>
            <person name="Wollenschl L."/>
            <person name="Luttermann T."/>
            <person name="Thieme E."/>
            <person name="Hassa J."/>
            <person name="Haak M."/>
            <person name="Wittchen M."/>
            <person name="Mentz A."/>
            <person name="Persicke M."/>
            <person name="Busche T."/>
            <person name="R C."/>
        </authorList>
    </citation>
    <scope>NUCLEOTIDE SEQUENCE [LARGE SCALE GENOMIC DNA]</scope>
    <source>
        <strain evidence="1 2">2019</strain>
    </source>
</reference>
<gene>
    <name evidence="1" type="ORF">CETAM_09550</name>
</gene>
<dbReference type="Proteomes" id="UP000425178">
    <property type="component" value="Chromosome"/>
</dbReference>
<accession>A0A6B8VQ28</accession>
<dbReference type="Gene3D" id="3.40.50.300">
    <property type="entry name" value="P-loop containing nucleotide triphosphate hydrolases"/>
    <property type="match status" value="1"/>
</dbReference>
<dbReference type="SUPFAM" id="SSF52540">
    <property type="entry name" value="P-loop containing nucleoside triphosphate hydrolases"/>
    <property type="match status" value="1"/>
</dbReference>
<sequence length="1380" mass="153679">MTSLPEIDFQRIRPYGNPAARSNAFEEVASIIIKQRPEWPSGTQFNRFGNPDGGREGRGVLPNGDVWAWQAKYLFKFDSSSVSQIKASIIRTLETEPSLKKYFVAMPIDLPAGDTANRKSAFTLWGEEVEKWKKAADEKGMSVEFNFIGAHELATSLTNNSNAGRAKYWFNASVMADVQQQNRVEEITAKLGRRYSPKLHVDVEVAQAIEAVGRTSRFAERWKVVLGKLRSSRQWAWHAPEKESLLYESSLLECNNSLAEVDKALQAVVDVAERFDPMPETSDKITAGLGSLRVLNNLLHVHHREDGGYYSGHAAMLYTNVKDATTALEEAEQLATGIATQASNAGKLLLTGRAGVGKSHLLCDMARSRINSGLPTLMVLGQDFDQRSLLVQLPDLVEMDGSVDGLLSILNAAAEASGHKAMLIIDAINESENPERWSDAIRVLLSKISRFPLVTLVISCRTEFVEFVVGSIDMPTLEHYGFGEATASAVERFVKEYKLDPPTFPIFNSEFGNPLYLRLSCEAAATLDSGRFTLESSGVSLIVNSFVEAANWNLSRANRCDYDHRKNLVSVAIREISTLGPGGFARDEVAKMMEVLLPDRTWSKSLLKGMLDEGILIEAGIDRVNFGYQRLGDMARAERIASNEVPEIKEWLHSLKENYWRELGTLSALAVIVPETYGVELIDLMRDDGDISADGVDAFLESLTLRQPSSVGARAIELVEKCLISKDDAYQAWGQLIRLSCVPNHPLNARWLHLFLEKMELAERDLDWSMWLVGSLETERKSSVRILVEWAWATNEDATFVPSGEAIELATLALGWLLTTSDRRVRDRATKALIAIGEKGLEDFIKSFELLLRVNDPYVVERSIGAACGISLRTCSPSGAISLAHAIDKFVAGGWPSHLLIRDYARRILAVAGEAGWDGPDGKPPYGAEWPVNPTSRNEIQNIVAAPDCRMGTVWQSINEMGDFGRYVIEPAVRKFDVSLNDEVVDMVRRFIFDRVLDLGGDRKKLDVADKSMRRGFREGPVERISKKYQWIAFYEALGLLADNLPINEPSRSNSPNDYMYAEQLIWRDIDVSLITSGVFSKSDLVEDAWFSPKMVEFPNSSGDESLLDVSCIPDPIDSIVLTDRTGKRWLGLLSSRDWKEALSPEVAALRPSTRLIWMHLDSYLVPIDAVEEWKSWAAGKDWHGKWMPRYPEPANLLLGGHHSDPQWSVADGDVDPWEYNQSKGIPKGLLFSGAWYAGTGSSRDWSTDAEVLGFVPSRVLCNSLNLQHGVDFSWRDDEGVAVFDPSTVLGGEEALLLRRDLGNKLAESGFTIFWTALLGYERRSEGPQSLGRNIRWVSASSSYILDGDAVVKIDSRAKYLSSDPAEEVDLEWAIRARDE</sequence>
<protein>
    <recommendedName>
        <fullName evidence="3">ATP-binding protein</fullName>
    </recommendedName>
</protein>
<dbReference type="InterPro" id="IPR027417">
    <property type="entry name" value="P-loop_NTPase"/>
</dbReference>
<evidence type="ECO:0008006" key="3">
    <source>
        <dbReference type="Google" id="ProtNLM"/>
    </source>
</evidence>